<dbReference type="Gene3D" id="2.120.10.30">
    <property type="entry name" value="TolB, C-terminal domain"/>
    <property type="match status" value="1"/>
</dbReference>
<proteinExistence type="predicted"/>
<dbReference type="RefSeq" id="WP_196989264.1">
    <property type="nucleotide sequence ID" value="NZ_JADWYR010000001.1"/>
</dbReference>
<name>A0A931E451_9BACT</name>
<dbReference type="Proteomes" id="UP000628448">
    <property type="component" value="Unassembled WGS sequence"/>
</dbReference>
<evidence type="ECO:0008006" key="3">
    <source>
        <dbReference type="Google" id="ProtNLM"/>
    </source>
</evidence>
<keyword evidence="2" id="KW-1185">Reference proteome</keyword>
<sequence>MTKILLLTAVILGFCSCQKDVTIEPPVPRVVYDSLIIYQVNNAGSNKGIFSKSLKTGDSSLLVANATMPYVANQRLVYIKSGKTVGYARLNGVSKFLADLTAPMYPSLSLDARLISVVDKSAAGYQLIVLDTMGNQKVIYTTFDELGEPEFSNDGAYLFFTARGAGGCSIFKINSNGGEALKLITAPQDAEFSSIAATGDRLYFLHHMFAGGKLSSEICSSDYDGKDFKQHTDFSAGWTIPGVRIDQLRDINNSALVFVSDNENNNREIFITKVENIKTLTRMTYSETYESYPSLVPDFVKDF</sequence>
<evidence type="ECO:0000313" key="1">
    <source>
        <dbReference type="EMBL" id="MBG9375201.1"/>
    </source>
</evidence>
<dbReference type="PROSITE" id="PS51257">
    <property type="entry name" value="PROKAR_LIPOPROTEIN"/>
    <property type="match status" value="1"/>
</dbReference>
<dbReference type="EMBL" id="JADWYR010000001">
    <property type="protein sequence ID" value="MBG9375201.1"/>
    <property type="molecule type" value="Genomic_DNA"/>
</dbReference>
<dbReference type="Pfam" id="PF07676">
    <property type="entry name" value="PD40"/>
    <property type="match status" value="1"/>
</dbReference>
<reference evidence="1" key="1">
    <citation type="submission" date="2020-11" db="EMBL/GenBank/DDBJ databases">
        <title>Bacterial whole genome sequence for Panacibacter sp. DH6.</title>
        <authorList>
            <person name="Le V."/>
            <person name="Ko S."/>
            <person name="Ahn C.-Y."/>
            <person name="Oh H.-M."/>
        </authorList>
    </citation>
    <scope>NUCLEOTIDE SEQUENCE</scope>
    <source>
        <strain evidence="1">DH6</strain>
    </source>
</reference>
<organism evidence="1 2">
    <name type="scientific">Panacibacter microcysteis</name>
    <dbReference type="NCBI Taxonomy" id="2793269"/>
    <lineage>
        <taxon>Bacteria</taxon>
        <taxon>Pseudomonadati</taxon>
        <taxon>Bacteroidota</taxon>
        <taxon>Chitinophagia</taxon>
        <taxon>Chitinophagales</taxon>
        <taxon>Chitinophagaceae</taxon>
        <taxon>Panacibacter</taxon>
    </lineage>
</organism>
<dbReference type="InterPro" id="IPR011042">
    <property type="entry name" value="6-blade_b-propeller_TolB-like"/>
</dbReference>
<dbReference type="InterPro" id="IPR011659">
    <property type="entry name" value="WD40"/>
</dbReference>
<accession>A0A931E451</accession>
<protein>
    <recommendedName>
        <fullName evidence="3">DUF5050 domain-containing protein</fullName>
    </recommendedName>
</protein>
<gene>
    <name evidence="1" type="ORF">I5907_03095</name>
</gene>
<dbReference type="SUPFAM" id="SSF69304">
    <property type="entry name" value="Tricorn protease N-terminal domain"/>
    <property type="match status" value="1"/>
</dbReference>
<comment type="caution">
    <text evidence="1">The sequence shown here is derived from an EMBL/GenBank/DDBJ whole genome shotgun (WGS) entry which is preliminary data.</text>
</comment>
<dbReference type="AlphaFoldDB" id="A0A931E451"/>
<evidence type="ECO:0000313" key="2">
    <source>
        <dbReference type="Proteomes" id="UP000628448"/>
    </source>
</evidence>